<dbReference type="Proteomes" id="UP001500729">
    <property type="component" value="Unassembled WGS sequence"/>
</dbReference>
<gene>
    <name evidence="1" type="ORF">GCM10009533_24170</name>
</gene>
<sequence length="66" mass="6695">MRRAISAAFISGLSLVGALVVVGTAHGQESVTMDDCFTGGGGVVVDLLLHQTKCFGGVHHGATIID</sequence>
<evidence type="ECO:0000313" key="2">
    <source>
        <dbReference type="Proteomes" id="UP001500729"/>
    </source>
</evidence>
<dbReference type="EMBL" id="BAAAGS010000012">
    <property type="protein sequence ID" value="GAA0524047.1"/>
    <property type="molecule type" value="Genomic_DNA"/>
</dbReference>
<organism evidence="1 2">
    <name type="scientific">Saccharopolyspora erythraea</name>
    <name type="common">Streptomyces erythraeus</name>
    <dbReference type="NCBI Taxonomy" id="1836"/>
    <lineage>
        <taxon>Bacteria</taxon>
        <taxon>Bacillati</taxon>
        <taxon>Actinomycetota</taxon>
        <taxon>Actinomycetes</taxon>
        <taxon>Pseudonocardiales</taxon>
        <taxon>Pseudonocardiaceae</taxon>
        <taxon>Saccharopolyspora</taxon>
    </lineage>
</organism>
<protein>
    <recommendedName>
        <fullName evidence="3">Secreted protein</fullName>
    </recommendedName>
</protein>
<name>A0ABN1CR08_SACER</name>
<proteinExistence type="predicted"/>
<evidence type="ECO:0008006" key="3">
    <source>
        <dbReference type="Google" id="ProtNLM"/>
    </source>
</evidence>
<accession>A0ABN1CR08</accession>
<evidence type="ECO:0000313" key="1">
    <source>
        <dbReference type="EMBL" id="GAA0524047.1"/>
    </source>
</evidence>
<reference evidence="1 2" key="1">
    <citation type="journal article" date="2019" name="Int. J. Syst. Evol. Microbiol.">
        <title>The Global Catalogue of Microorganisms (GCM) 10K type strain sequencing project: providing services to taxonomists for standard genome sequencing and annotation.</title>
        <authorList>
            <consortium name="The Broad Institute Genomics Platform"/>
            <consortium name="The Broad Institute Genome Sequencing Center for Infectious Disease"/>
            <person name="Wu L."/>
            <person name="Ma J."/>
        </authorList>
    </citation>
    <scope>NUCLEOTIDE SEQUENCE [LARGE SCALE GENOMIC DNA]</scope>
    <source>
        <strain evidence="1 2">JCM 10303</strain>
    </source>
</reference>
<comment type="caution">
    <text evidence="1">The sequence shown here is derived from an EMBL/GenBank/DDBJ whole genome shotgun (WGS) entry which is preliminary data.</text>
</comment>
<keyword evidence="2" id="KW-1185">Reference proteome</keyword>